<evidence type="ECO:0000256" key="1">
    <source>
        <dbReference type="SAM" id="SignalP"/>
    </source>
</evidence>
<dbReference type="Gene3D" id="1.25.40.10">
    <property type="entry name" value="Tetratricopeptide repeat domain"/>
    <property type="match status" value="3"/>
</dbReference>
<dbReference type="EMBL" id="JAFEUM010000004">
    <property type="protein sequence ID" value="MBM7036931.1"/>
    <property type="molecule type" value="Genomic_DNA"/>
</dbReference>
<keyword evidence="3" id="KW-1185">Reference proteome</keyword>
<proteinExistence type="predicted"/>
<feature type="chain" id="PRO_5045638855" evidence="1">
    <location>
        <begin position="20"/>
        <end position="384"/>
    </location>
</feature>
<dbReference type="InterPro" id="IPR011990">
    <property type="entry name" value="TPR-like_helical_dom_sf"/>
</dbReference>
<dbReference type="Pfam" id="PF13432">
    <property type="entry name" value="TPR_16"/>
    <property type="match status" value="2"/>
</dbReference>
<comment type="caution">
    <text evidence="2">The sequence shown here is derived from an EMBL/GenBank/DDBJ whole genome shotgun (WGS) entry which is preliminary data.</text>
</comment>
<reference evidence="2 3" key="1">
    <citation type="submission" date="2021-02" db="EMBL/GenBank/DDBJ databases">
        <authorList>
            <person name="Park J.-S."/>
        </authorList>
    </citation>
    <scope>NUCLEOTIDE SEQUENCE [LARGE SCALE GENOMIC DNA]</scope>
    <source>
        <strain evidence="2 3">188UL20-2</strain>
    </source>
</reference>
<accession>A0ABS2HM63</accession>
<evidence type="ECO:0000313" key="3">
    <source>
        <dbReference type="Proteomes" id="UP000809621"/>
    </source>
</evidence>
<organism evidence="2 3">
    <name type="scientific">Vibrio ulleungensis</name>
    <dbReference type="NCBI Taxonomy" id="2807619"/>
    <lineage>
        <taxon>Bacteria</taxon>
        <taxon>Pseudomonadati</taxon>
        <taxon>Pseudomonadota</taxon>
        <taxon>Gammaproteobacteria</taxon>
        <taxon>Vibrionales</taxon>
        <taxon>Vibrionaceae</taxon>
        <taxon>Vibrio</taxon>
    </lineage>
</organism>
<protein>
    <submittedName>
        <fullName evidence="2">Tetratricopeptide repeat protein</fullName>
    </submittedName>
</protein>
<dbReference type="SMART" id="SM00028">
    <property type="entry name" value="TPR"/>
    <property type="match status" value="5"/>
</dbReference>
<dbReference type="RefSeq" id="WP_205158494.1">
    <property type="nucleotide sequence ID" value="NZ_JAFEUM010000004.1"/>
</dbReference>
<dbReference type="Proteomes" id="UP000809621">
    <property type="component" value="Unassembled WGS sequence"/>
</dbReference>
<dbReference type="SUPFAM" id="SSF48452">
    <property type="entry name" value="TPR-like"/>
    <property type="match status" value="2"/>
</dbReference>
<evidence type="ECO:0000313" key="2">
    <source>
        <dbReference type="EMBL" id="MBM7036931.1"/>
    </source>
</evidence>
<gene>
    <name evidence="2" type="ORF">JQC93_11010</name>
</gene>
<dbReference type="InterPro" id="IPR019734">
    <property type="entry name" value="TPR_rpt"/>
</dbReference>
<sequence length="384" mass="43802">MIKTWFTLSLLLLSSNAIAQQLTHYTAVRVQKAQSLMQNEQHTEAIQNLTSISTNNAYDKAFVARMLGVLYWQNGQVALATENLESAVSSGLLQDENAWVTQRMLADIYLSKQQFTEALQHYYSLLEAIPESQTVGDIWFRIAQAHYQIAEWEKVIPASKKHLASAPLERIPSLSLTLGAQMQLKDWDAAINTLNQLIVQEPHKVEWWRQLAGLQMQTNRHGEALDTLTLAKLNEIALTESDKRLMAQLYVKRGIPERAALEISELNDALTDIHLLVEQATYWQMAKEWQFAIDIWQKAAQLDPAYHWEVSQLLLQQGHFNQALATLNLVEGRDEQVALAKTRAYYKLGQFDNAIVEAKLANTIKPTPHAQSWITYLSQRRQQV</sequence>
<keyword evidence="1" id="KW-0732">Signal</keyword>
<feature type="signal peptide" evidence="1">
    <location>
        <begin position="1"/>
        <end position="19"/>
    </location>
</feature>
<name>A0ABS2HM63_9VIBR</name>